<dbReference type="OrthoDB" id="131325at2157"/>
<dbReference type="NCBIfam" id="TIGR01549">
    <property type="entry name" value="HAD-SF-IA-v1"/>
    <property type="match status" value="1"/>
</dbReference>
<sequence>MSTAVFFDLDGTLLEFTKPYREVIEATLNACLDRSTAALVETYNENFYEAFTAIEPEPYRHGMRAVRAEAESDVAPEALVSELYEREVAMTTVSDGARKLTESLAERHHLGVITNGLTEWQRAKLAHHDLLERFGTVVTSYEAGAHKPDSAPFELARERVDADTYVMVGDDYEADIEGGRQAGFVPVHLDRGVSGGTQVRDLGALSNLLDSLA</sequence>
<dbReference type="InterPro" id="IPR036412">
    <property type="entry name" value="HAD-like_sf"/>
</dbReference>
<evidence type="ECO:0000256" key="1">
    <source>
        <dbReference type="ARBA" id="ARBA00007958"/>
    </source>
</evidence>
<accession>M0M4S7</accession>
<dbReference type="Gene3D" id="1.20.120.710">
    <property type="entry name" value="Haloacid dehalogenase hydrolase-like domain"/>
    <property type="match status" value="1"/>
</dbReference>
<dbReference type="RefSeq" id="WP_007690935.1">
    <property type="nucleotide sequence ID" value="NZ_AJRK01000018.1"/>
</dbReference>
<protein>
    <submittedName>
        <fullName evidence="2">HAD-superfamily hydrolase, subfamily IA, variant 1</fullName>
    </submittedName>
</protein>
<dbReference type="SFLD" id="SFLDG01129">
    <property type="entry name" value="C1.5:_HAD__Beta-PGM__Phosphata"/>
    <property type="match status" value="1"/>
</dbReference>
<keyword evidence="3" id="KW-1185">Reference proteome</keyword>
<dbReference type="PATRIC" id="fig|1132509.6.peg.807"/>
<dbReference type="EMBL" id="AOMB01000009">
    <property type="protein sequence ID" value="EMA40817.1"/>
    <property type="molecule type" value="Genomic_DNA"/>
</dbReference>
<dbReference type="InterPro" id="IPR023214">
    <property type="entry name" value="HAD_sf"/>
</dbReference>
<dbReference type="Proteomes" id="UP000011566">
    <property type="component" value="Unassembled WGS sequence"/>
</dbReference>
<comment type="similarity">
    <text evidence="1">Belongs to the HAD-like hydrolase superfamily.</text>
</comment>
<keyword evidence="2" id="KW-0378">Hydrolase</keyword>
<organism evidence="2 3">
    <name type="scientific">Halococcus hamelinensis 100A6</name>
    <dbReference type="NCBI Taxonomy" id="1132509"/>
    <lineage>
        <taxon>Archaea</taxon>
        <taxon>Methanobacteriati</taxon>
        <taxon>Methanobacteriota</taxon>
        <taxon>Stenosarchaea group</taxon>
        <taxon>Halobacteria</taxon>
        <taxon>Halobacteriales</taxon>
        <taxon>Halococcaceae</taxon>
        <taxon>Halococcus</taxon>
    </lineage>
</organism>
<name>M0M4S7_9EURY</name>
<dbReference type="SUPFAM" id="SSF56784">
    <property type="entry name" value="HAD-like"/>
    <property type="match status" value="1"/>
</dbReference>
<evidence type="ECO:0000313" key="3">
    <source>
        <dbReference type="Proteomes" id="UP000011566"/>
    </source>
</evidence>
<dbReference type="InterPro" id="IPR052550">
    <property type="entry name" value="Pyrimidine_5'-ntase_YjjG"/>
</dbReference>
<dbReference type="AlphaFoldDB" id="M0M4S7"/>
<proteinExistence type="inferred from homology"/>
<dbReference type="InterPro" id="IPR006439">
    <property type="entry name" value="HAD-SF_hydro_IA"/>
</dbReference>
<comment type="caution">
    <text evidence="2">The sequence shown here is derived from an EMBL/GenBank/DDBJ whole genome shotgun (WGS) entry which is preliminary data.</text>
</comment>
<dbReference type="PANTHER" id="PTHR47478:SF1">
    <property type="entry name" value="PYRIMIDINE 5'-NUCLEOTIDASE YJJG"/>
    <property type="match status" value="1"/>
</dbReference>
<gene>
    <name evidence="2" type="ORF">C447_03446</name>
</gene>
<evidence type="ECO:0000313" key="2">
    <source>
        <dbReference type="EMBL" id="EMA40817.1"/>
    </source>
</evidence>
<dbReference type="eggNOG" id="arCOG02291">
    <property type="taxonomic scope" value="Archaea"/>
</dbReference>
<dbReference type="Gene3D" id="3.40.50.1000">
    <property type="entry name" value="HAD superfamily/HAD-like"/>
    <property type="match status" value="1"/>
</dbReference>
<dbReference type="PANTHER" id="PTHR47478">
    <property type="match status" value="1"/>
</dbReference>
<reference evidence="2 3" key="1">
    <citation type="journal article" date="2014" name="PLoS Genet.">
        <title>Phylogenetically driven sequencing of extremely halophilic archaea reveals strategies for static and dynamic osmo-response.</title>
        <authorList>
            <person name="Becker E.A."/>
            <person name="Seitzer P.M."/>
            <person name="Tritt A."/>
            <person name="Larsen D."/>
            <person name="Krusor M."/>
            <person name="Yao A.I."/>
            <person name="Wu D."/>
            <person name="Madern D."/>
            <person name="Eisen J.A."/>
            <person name="Darling A.E."/>
            <person name="Facciotti M.T."/>
        </authorList>
    </citation>
    <scope>NUCLEOTIDE SEQUENCE [LARGE SCALE GENOMIC DNA]</scope>
    <source>
        <strain evidence="2 3">100A6</strain>
    </source>
</reference>
<dbReference type="SFLD" id="SFLDS00003">
    <property type="entry name" value="Haloacid_Dehalogenase"/>
    <property type="match status" value="1"/>
</dbReference>
<dbReference type="GO" id="GO:0016787">
    <property type="term" value="F:hydrolase activity"/>
    <property type="evidence" value="ECO:0007669"/>
    <property type="project" value="UniProtKB-KW"/>
</dbReference>
<dbReference type="Pfam" id="PF00702">
    <property type="entry name" value="Hydrolase"/>
    <property type="match status" value="1"/>
</dbReference>